<feature type="compositionally biased region" description="Low complexity" evidence="2">
    <location>
        <begin position="250"/>
        <end position="262"/>
    </location>
</feature>
<feature type="compositionally biased region" description="Polar residues" evidence="2">
    <location>
        <begin position="2158"/>
        <end position="2174"/>
    </location>
</feature>
<evidence type="ECO:0000313" key="3">
    <source>
        <dbReference type="EMBL" id="CAF4566579.1"/>
    </source>
</evidence>
<sequence>MHQQPTRSARTPQRRAPLNSSSGDLSDSSSVRATVPSSHQPSEYQSPLQIIPSSSTTLMTTSQPTLQAQTTTQENFLSQPYHSKTVPSFAETQLLSIYYLNRNITNQPIGGANRDSCIFIEQQERKPVRYSASYDPSASTRSTQTSPLLALKQLSTYGSTLIVDSSQQSIGTNNRLYEQRLKIHSGSQRLANNLALISETDIPSSSSELVEESRYSYEEYLIHVDDNQEQKKLISSSTPTSASSVTTIIAQQSPQQSTLSPSKLTEKKMLHPEEFDSDRTSRLSGDDINTHSSTSSMSGSFTNHDWPTAGVNNSSNPSNNYPIVNTRQTIANQTTRISSWPPAPNEEPPVDTPFETSFILDESDEQRRPSRVQFAEQLVRVIPPSATNSLSEESTAAVTPPPPTTTARTMTTTSSAPAITPRTSTTRPYSSKIHEQNNDMDIEEDDTTATTTTSSNQEVITGRLQRTSGLTNLNEVMMTKPTVVPPPPPPPPSAPPPPPPPATPPATASGVDPRLVRDQLQRLDYKLVVDTRQPKNQSKWVKDHMDAADVQKLPPPQSITTTIPTGSGRVGALRSLFEQQSGRSSDSSTLNSPTGQIRRTDPEERPSRHGDEIRFRIKQPKSATIHHAEPAQIIQRTKQSTNNAPSVVPLTWEDLVGVQEEHQKQWRPQYSSYPFELDEIQQIIGKRINSLDDTGYYSQVKIDNVYFRTYFYFYFFLYLKNDHTWRWNDIFWRSLTSLQHDQLNRLLQSRSRQDSGDTQINEHSDRSAYQGDSEDNTPKFNNNSRRIRSQNSSEENLAPTTITRTIVEETKRIQSTINDPGLTVSVTGAGAWQQQKQPTASTGIGKYTETSTIHENHPSISVFGSTPNGNYARVGSQESIASSTIQPQSFTNKKPDNQMTIIESGYNSADEPLQQQQQQQQQQRANLFRPNSSTIIEESSTSQHMDIHSGIAGLVAGPSSVIISSNDIQLQEQPIYENLRPELIRQQLSEPDLDPLSYEQFIFDYFSTYAKRLRSNERTLILIIDGQQIQMPHIRVPTNDSLVLSRNVYLDAIDEYPPPFETESDQLVIFIHGETIILPADRWLFYKRKYHNAQWINKLERINRRIPTDLMPILQDWLSEHTTFLLERNEMNVDGFNIPLTGKLGQRILDLYQIFQLQSNQNSFWNEILKYLIRTGYVSFDSDEQLIRIGNSELDAQRILSSQPSPSPELIERVGNLLRSLDNIHFNNSNGTLILDENFVISNEYIHELFQEYQAGETLNANQVADILLHICDREEDQDGQSILLSLDGQILKLAPRSTIIEEQQIDDDDDGDEDDDVLIQWLSDNARWSTENGQVFLLRYRTMPNYLIRITGDEGLRLSNLLHRQTLHMNDLLDWHKKHVQIERIDNSLRMIIKPNRNIEIDSLPLDENEKKREKVKSTNQKTRNTFEQQEEKPLVFFVPFHQQTQNGNEEEKREKENNYQHSTSTSSLLQQEEQKKIKTNDSDEERALFLESISSLLHFVNANGSNVGTLELIQGRRLRLSLTNNSPFSQQQQQLEFNEADTKLLYEELDLDIDACAENLIDLVFDRTEFDNDKQHILIYYHNQMLKLKNFKQKVLQPAAKKLRLTSNKVPTVESPTPTSLNEEHVDTLTQWLDQLNRQGLITITEQNDIVILPNGDDDQQQILINHDDVDKYMEHKLNAATPGDGGEVIVMNDIARILLLYKYVHFSEGQLVFGTQHIALDRNELIWLRSIIRGVRMEELNRETAVDLFDGENTQALHIPYEHMPPTNDSYIVANYLYQNGTVRYDIDTGNYAYRYIPPDIPLDEDTNTPERIGQRQILSSHIRYVHVDEDKKLIELEFIHDPNHRLKLPSRWYRQAAAHRFERSYIIDMLLANGGTIDRDTFTFNGRNYSLQVPRVASTSSAGPAEATNLHTLKLSSKQKQTLIQSYVEFINNQDGIKRDNVNTLILLENETDGSQLYLTPAHSDYVHRNQYRRQDVISLLNKHGQIKQDEFGNWLLFYNNQYVQIPPSIIPAAIKESVLRSSGQRFGRQNATGDEDDKQFRARLAQETENEFIERFHSTIDYMYNTGLITCNRRLKLVEIHCSNQTLKIPIDQLRSIVDSRVLNSSVDNLLPFESQQLSYWLLKHSESIRNTRESYIELTHKHKQYNLPPINPNANRTKPQTGLSSTTKHFGLTSKDPTSLSRVDLSTSHNQDRCARHLLEKLDEFGGIYLDDDTRTLILSMAPDKKQQLIIRNPTIPVTRQTLTDYLINHGRFALSSDRTNIEYRHYDDGRVYRFSPFINDWINAFDESNEQRIVRALGDILSLNGRFLQRADRQIIISLRNGERFIIPSHIGSQLIGPVNGQTVAELLVEYADDIHEEQDGKYLVITLGDNTLRLPQQRQLMSSKPIRTPTKTPVDPKLKLLFPFNKSLREIQKTPSTSTLNFLPPDASNGYAMDPLLMLANYIYRAGTIYQDDRGRLVIKMNEDEIVVPRIEAINAIETINTSPSRTGTIIARLIDRIGRVQSNRAGGLIITIGKSSFEIPKELIDRANQLHRETIDKENDLSINDPDFVQAGLNGSMTLAGRYTRPPGPTLLPSLRLSKSVGSLSTLANRHPWFTDDQQMLYANDGRGDARYLNLDNYPLSWQKEAHKHGVDCEVRTLRNVAPYLNVLGYVENDPKNAVTINDLTRLHPEMLSRGKVTDDPYLKQLENDRAQVQTKLCPKPRILVIPDDETMLSSNRKTRFYVQYMYENDAVLGADPAYVMMLPSRYPVRPTQPQLIAPHHYRDITLRGAPVYVHKKGEGEVYFENLAQYLSTEHRDISPRTVRRMLNFSKPDEYLEYLSNKMPAAEAEQLVRESEEPLGEIPTRYSNITTRTSRDELNRIENEDDEELDEDLENQYLENDNRRRIVSPRTYYNIQNDATNTLDEQRRPLVVYQNLPNSSSQQPLSTVTSSTIRKLMERSPSTSSLGSDMLIANSLPTHRTVFDNPPPPPRNDRNRGITTIISSNPLSSLTDENYGRPVLRGRSTNGASGQNSTSPEKTVTLPRSATLSGQSNDEESDSRVNVSRNVSAAAKAATTKSDILKSGTSSSAASSREQSSVTSSSVARAQSLVSPARTSGSKVGSDDTKKEKKSKFRTPSFLKKRKEKKETPTKDKP</sequence>
<feature type="region of interest" description="Disordered" evidence="2">
    <location>
        <begin position="534"/>
        <end position="612"/>
    </location>
</feature>
<keyword evidence="1" id="KW-0175">Coiled coil</keyword>
<feature type="compositionally biased region" description="Pro residues" evidence="2">
    <location>
        <begin position="483"/>
        <end position="504"/>
    </location>
</feature>
<gene>
    <name evidence="3" type="ORF">TOA249_LOCUS8305</name>
</gene>
<feature type="region of interest" description="Disordered" evidence="2">
    <location>
        <begin position="749"/>
        <end position="800"/>
    </location>
</feature>
<feature type="compositionally biased region" description="Polar residues" evidence="2">
    <location>
        <begin position="2986"/>
        <end position="3001"/>
    </location>
</feature>
<feature type="region of interest" description="Disordered" evidence="2">
    <location>
        <begin position="877"/>
        <end position="896"/>
    </location>
</feature>
<feature type="compositionally biased region" description="Basic and acidic residues" evidence="2">
    <location>
        <begin position="751"/>
        <end position="766"/>
    </location>
</feature>
<comment type="caution">
    <text evidence="3">The sequence shown here is derived from an EMBL/GenBank/DDBJ whole genome shotgun (WGS) entry which is preliminary data.</text>
</comment>
<feature type="compositionally biased region" description="Polar residues" evidence="2">
    <location>
        <begin position="3098"/>
        <end position="3108"/>
    </location>
</feature>
<evidence type="ECO:0000256" key="2">
    <source>
        <dbReference type="SAM" id="MobiDB-lite"/>
    </source>
</evidence>
<evidence type="ECO:0000256" key="1">
    <source>
        <dbReference type="SAM" id="Coils"/>
    </source>
</evidence>
<feature type="compositionally biased region" description="Polar residues" evidence="2">
    <location>
        <begin position="31"/>
        <end position="48"/>
    </location>
</feature>
<feature type="compositionally biased region" description="Low complexity" evidence="2">
    <location>
        <begin position="405"/>
        <end position="431"/>
    </location>
</feature>
<evidence type="ECO:0000313" key="4">
    <source>
        <dbReference type="Proteomes" id="UP000663838"/>
    </source>
</evidence>
<feature type="compositionally biased region" description="Basic and acidic residues" evidence="2">
    <location>
        <begin position="1451"/>
        <end position="1460"/>
    </location>
</feature>
<feature type="region of interest" description="Disordered" evidence="2">
    <location>
        <begin position="2967"/>
        <end position="3143"/>
    </location>
</feature>
<feature type="compositionally biased region" description="Low complexity" evidence="2">
    <location>
        <begin position="558"/>
        <end position="567"/>
    </location>
</feature>
<accession>A0A820ZWA3</accession>
<feature type="compositionally biased region" description="Low complexity" evidence="2">
    <location>
        <begin position="20"/>
        <end position="30"/>
    </location>
</feature>
<feature type="compositionally biased region" description="Basic and acidic residues" evidence="2">
    <location>
        <begin position="598"/>
        <end position="612"/>
    </location>
</feature>
<feature type="compositionally biased region" description="Polar residues" evidence="2">
    <location>
        <begin position="3012"/>
        <end position="3041"/>
    </location>
</feature>
<dbReference type="EMBL" id="CAJOBS010000392">
    <property type="protein sequence ID" value="CAF4566579.1"/>
    <property type="molecule type" value="Genomic_DNA"/>
</dbReference>
<feature type="region of interest" description="Disordered" evidence="2">
    <location>
        <begin position="386"/>
        <end position="459"/>
    </location>
</feature>
<feature type="region of interest" description="Disordered" evidence="2">
    <location>
        <begin position="250"/>
        <end position="323"/>
    </location>
</feature>
<feature type="coiled-coil region" evidence="1">
    <location>
        <begin position="1407"/>
        <end position="1434"/>
    </location>
</feature>
<feature type="region of interest" description="Disordered" evidence="2">
    <location>
        <begin position="1"/>
        <end position="48"/>
    </location>
</feature>
<dbReference type="Proteomes" id="UP000663838">
    <property type="component" value="Unassembled WGS sequence"/>
</dbReference>
<feature type="compositionally biased region" description="Low complexity" evidence="2">
    <location>
        <begin position="1462"/>
        <end position="1473"/>
    </location>
</feature>
<feature type="compositionally biased region" description="Polar residues" evidence="2">
    <location>
        <begin position="1"/>
        <end position="11"/>
    </location>
</feature>
<feature type="compositionally biased region" description="Polar residues" evidence="2">
    <location>
        <begin position="577"/>
        <end position="597"/>
    </location>
</feature>
<protein>
    <submittedName>
        <fullName evidence="3">Uncharacterized protein</fullName>
    </submittedName>
</protein>
<feature type="compositionally biased region" description="Polar residues" evidence="2">
    <location>
        <begin position="2181"/>
        <end position="2191"/>
    </location>
</feature>
<feature type="compositionally biased region" description="Acidic residues" evidence="2">
    <location>
        <begin position="438"/>
        <end position="447"/>
    </location>
</feature>
<feature type="region of interest" description="Disordered" evidence="2">
    <location>
        <begin position="2152"/>
        <end position="2191"/>
    </location>
</feature>
<proteinExistence type="predicted"/>
<feature type="region of interest" description="Disordered" evidence="2">
    <location>
        <begin position="479"/>
        <end position="511"/>
    </location>
</feature>
<name>A0A820ZWA3_9BILA</name>
<feature type="compositionally biased region" description="Basic and acidic residues" evidence="2">
    <location>
        <begin position="264"/>
        <end position="289"/>
    </location>
</feature>
<feature type="compositionally biased region" description="Basic and acidic residues" evidence="2">
    <location>
        <begin position="3134"/>
        <end position="3143"/>
    </location>
</feature>
<reference evidence="3" key="1">
    <citation type="submission" date="2021-02" db="EMBL/GenBank/DDBJ databases">
        <authorList>
            <person name="Nowell W R."/>
        </authorList>
    </citation>
    <scope>NUCLEOTIDE SEQUENCE</scope>
</reference>
<feature type="compositionally biased region" description="Basic and acidic residues" evidence="2">
    <location>
        <begin position="540"/>
        <end position="549"/>
    </location>
</feature>
<feature type="region of interest" description="Disordered" evidence="2">
    <location>
        <begin position="1444"/>
        <end position="1482"/>
    </location>
</feature>
<feature type="compositionally biased region" description="Basic residues" evidence="2">
    <location>
        <begin position="3117"/>
        <end position="3133"/>
    </location>
</feature>
<organism evidence="3 4">
    <name type="scientific">Rotaria socialis</name>
    <dbReference type="NCBI Taxonomy" id="392032"/>
    <lineage>
        <taxon>Eukaryota</taxon>
        <taxon>Metazoa</taxon>
        <taxon>Spiralia</taxon>
        <taxon>Gnathifera</taxon>
        <taxon>Rotifera</taxon>
        <taxon>Eurotatoria</taxon>
        <taxon>Bdelloidea</taxon>
        <taxon>Philodinida</taxon>
        <taxon>Philodinidae</taxon>
        <taxon>Rotaria</taxon>
    </lineage>
</organism>
<feature type="compositionally biased region" description="Low complexity" evidence="2">
    <location>
        <begin position="781"/>
        <end position="793"/>
    </location>
</feature>
<feature type="compositionally biased region" description="Low complexity" evidence="2">
    <location>
        <begin position="3049"/>
        <end position="3097"/>
    </location>
</feature>